<comment type="caution">
    <text evidence="3">The sequence shown here is derived from an EMBL/GenBank/DDBJ whole genome shotgun (WGS) entry which is preliminary data.</text>
</comment>
<proteinExistence type="predicted"/>
<evidence type="ECO:0000313" key="4">
    <source>
        <dbReference type="Proteomes" id="UP001597506"/>
    </source>
</evidence>
<dbReference type="NCBIfam" id="TIGR00566">
    <property type="entry name" value="trpG_papA"/>
    <property type="match status" value="1"/>
</dbReference>
<dbReference type="SUPFAM" id="SSF52317">
    <property type="entry name" value="Class I glutamine amidotransferase-like"/>
    <property type="match status" value="1"/>
</dbReference>
<dbReference type="PANTHER" id="PTHR43418:SF8">
    <property type="entry name" value="SYNTHASE COMPONENT II, PUTATIVE-RELATED"/>
    <property type="match status" value="1"/>
</dbReference>
<keyword evidence="4" id="KW-1185">Reference proteome</keyword>
<dbReference type="PANTHER" id="PTHR43418">
    <property type="entry name" value="MULTIFUNCTIONAL TRYPTOPHAN BIOSYNTHESIS PROTEIN-RELATED"/>
    <property type="match status" value="1"/>
</dbReference>
<gene>
    <name evidence="3" type="ORF">ACFSUL_06905</name>
</gene>
<dbReference type="EMBL" id="JBHUMF010000015">
    <property type="protein sequence ID" value="MFD2680482.1"/>
    <property type="molecule type" value="Genomic_DNA"/>
</dbReference>
<dbReference type="PRINTS" id="PR00099">
    <property type="entry name" value="CPSGATASE"/>
</dbReference>
<dbReference type="InterPro" id="IPR006221">
    <property type="entry name" value="TrpG/PapA_dom"/>
</dbReference>
<accession>A0ABW5RS97</accession>
<dbReference type="CDD" id="cd01743">
    <property type="entry name" value="GATase1_Anthranilate_Synthase"/>
    <property type="match status" value="1"/>
</dbReference>
<dbReference type="InterPro" id="IPR050472">
    <property type="entry name" value="Anth_synth/Amidotransfase"/>
</dbReference>
<feature type="domain" description="Glutamine amidotransferase" evidence="2">
    <location>
        <begin position="3"/>
        <end position="186"/>
    </location>
</feature>
<sequence>MILLIDNYDSFTYNLYQYLEELGESVIVKRNDEITIEEIAALDPNGIVLSPGPGTPKDAGICIDVIQKFYEQIPILGICLGHQAIGAAFGATISKAKEIRHGKTSNIQHNGGGLFQYLPQPLEVMRYHSLVIEKGTLPPILTKAAIAMDDGEIMAIKHQEAPLYGLQFHPESIGTVSGKKLLKNFLPHLTGNTSSPQKLEKLRK</sequence>
<name>A0ABW5RS97_9BACI</name>
<keyword evidence="1" id="KW-0315">Glutamine amidotransferase</keyword>
<evidence type="ECO:0000259" key="2">
    <source>
        <dbReference type="Pfam" id="PF00117"/>
    </source>
</evidence>
<dbReference type="PROSITE" id="PS51273">
    <property type="entry name" value="GATASE_TYPE_1"/>
    <property type="match status" value="1"/>
</dbReference>
<reference evidence="4" key="1">
    <citation type="journal article" date="2019" name="Int. J. Syst. Evol. Microbiol.">
        <title>The Global Catalogue of Microorganisms (GCM) 10K type strain sequencing project: providing services to taxonomists for standard genome sequencing and annotation.</title>
        <authorList>
            <consortium name="The Broad Institute Genomics Platform"/>
            <consortium name="The Broad Institute Genome Sequencing Center for Infectious Disease"/>
            <person name="Wu L."/>
            <person name="Ma J."/>
        </authorList>
    </citation>
    <scope>NUCLEOTIDE SEQUENCE [LARGE SCALE GENOMIC DNA]</scope>
    <source>
        <strain evidence="4">KCTC 3913</strain>
    </source>
</reference>
<dbReference type="Pfam" id="PF00117">
    <property type="entry name" value="GATase"/>
    <property type="match status" value="1"/>
</dbReference>
<dbReference type="InterPro" id="IPR029062">
    <property type="entry name" value="Class_I_gatase-like"/>
</dbReference>
<dbReference type="InterPro" id="IPR017926">
    <property type="entry name" value="GATASE"/>
</dbReference>
<protein>
    <submittedName>
        <fullName evidence="3">Anthranilate synthase component II</fullName>
    </submittedName>
</protein>
<dbReference type="PRINTS" id="PR00097">
    <property type="entry name" value="ANTSNTHASEII"/>
</dbReference>
<evidence type="ECO:0000256" key="1">
    <source>
        <dbReference type="ARBA" id="ARBA00022962"/>
    </source>
</evidence>
<organism evidence="3 4">
    <name type="scientific">Bacillus seohaeanensis</name>
    <dbReference type="NCBI Taxonomy" id="284580"/>
    <lineage>
        <taxon>Bacteria</taxon>
        <taxon>Bacillati</taxon>
        <taxon>Bacillota</taxon>
        <taxon>Bacilli</taxon>
        <taxon>Bacillales</taxon>
        <taxon>Bacillaceae</taxon>
        <taxon>Bacillus</taxon>
    </lineage>
</organism>
<dbReference type="RefSeq" id="WP_377933919.1">
    <property type="nucleotide sequence ID" value="NZ_JBHUMF010000015.1"/>
</dbReference>
<dbReference type="PRINTS" id="PR00096">
    <property type="entry name" value="GATASE"/>
</dbReference>
<dbReference type="Gene3D" id="3.40.50.880">
    <property type="match status" value="1"/>
</dbReference>
<dbReference type="Proteomes" id="UP001597506">
    <property type="component" value="Unassembled WGS sequence"/>
</dbReference>
<evidence type="ECO:0000313" key="3">
    <source>
        <dbReference type="EMBL" id="MFD2680482.1"/>
    </source>
</evidence>